<keyword evidence="2" id="KW-1185">Reference proteome</keyword>
<evidence type="ECO:0000313" key="1">
    <source>
        <dbReference type="EMBL" id="KAJ8915447.1"/>
    </source>
</evidence>
<organism evidence="1 2">
    <name type="scientific">Exocentrus adspersus</name>
    <dbReference type="NCBI Taxonomy" id="1586481"/>
    <lineage>
        <taxon>Eukaryota</taxon>
        <taxon>Metazoa</taxon>
        <taxon>Ecdysozoa</taxon>
        <taxon>Arthropoda</taxon>
        <taxon>Hexapoda</taxon>
        <taxon>Insecta</taxon>
        <taxon>Pterygota</taxon>
        <taxon>Neoptera</taxon>
        <taxon>Endopterygota</taxon>
        <taxon>Coleoptera</taxon>
        <taxon>Polyphaga</taxon>
        <taxon>Cucujiformia</taxon>
        <taxon>Chrysomeloidea</taxon>
        <taxon>Cerambycidae</taxon>
        <taxon>Lamiinae</taxon>
        <taxon>Acanthocinini</taxon>
        <taxon>Exocentrus</taxon>
    </lineage>
</organism>
<protein>
    <submittedName>
        <fullName evidence="1">Uncharacterized protein</fullName>
    </submittedName>
</protein>
<dbReference type="EMBL" id="JANEYG010000053">
    <property type="protein sequence ID" value="KAJ8915447.1"/>
    <property type="molecule type" value="Genomic_DNA"/>
</dbReference>
<reference evidence="1 2" key="1">
    <citation type="journal article" date="2023" name="Insect Mol. Biol.">
        <title>Genome sequencing provides insights into the evolution of gene families encoding plant cell wall-degrading enzymes in longhorned beetles.</title>
        <authorList>
            <person name="Shin N.R."/>
            <person name="Okamura Y."/>
            <person name="Kirsch R."/>
            <person name="Pauchet Y."/>
        </authorList>
    </citation>
    <scope>NUCLEOTIDE SEQUENCE [LARGE SCALE GENOMIC DNA]</scope>
    <source>
        <strain evidence="1">EAD_L_NR</strain>
    </source>
</reference>
<name>A0AAV8VMR6_9CUCU</name>
<dbReference type="AlphaFoldDB" id="A0AAV8VMR6"/>
<evidence type="ECO:0000313" key="2">
    <source>
        <dbReference type="Proteomes" id="UP001159042"/>
    </source>
</evidence>
<accession>A0AAV8VMR6</accession>
<dbReference type="Proteomes" id="UP001159042">
    <property type="component" value="Unassembled WGS sequence"/>
</dbReference>
<sequence>MLCASPYRYDHERDGCRRLRLVKIGAGIINTLINKLPFELHIPGDYQFCGPGTNVEKHVAAGHDIKQITSWSKELGNELNRGTQVLKKKQQLG</sequence>
<proteinExistence type="predicted"/>
<comment type="caution">
    <text evidence="1">The sequence shown here is derived from an EMBL/GenBank/DDBJ whole genome shotgun (WGS) entry which is preliminary data.</text>
</comment>
<gene>
    <name evidence="1" type="ORF">NQ315_003209</name>
</gene>